<evidence type="ECO:0000256" key="15">
    <source>
        <dbReference type="PIRNR" id="PIRNR005562"/>
    </source>
</evidence>
<dbReference type="Pfam" id="PF01575">
    <property type="entry name" value="MaoC_dehydratas"/>
    <property type="match status" value="1"/>
</dbReference>
<dbReference type="Pfam" id="PF16073">
    <property type="entry name" value="SAT"/>
    <property type="match status" value="1"/>
</dbReference>
<comment type="catalytic activity">
    <reaction evidence="10">
        <text>acetyl-CoA + n malonyl-CoA + 2n NADPH + 4n H(+) = a long-chain-acyl-CoA + n CoA + n CO2 + 2n NADP(+).</text>
        <dbReference type="EC" id="2.3.1.86"/>
    </reaction>
</comment>
<dbReference type="CDD" id="cd03447">
    <property type="entry name" value="FAS_MaoC"/>
    <property type="match status" value="1"/>
</dbReference>
<dbReference type="SUPFAM" id="SSF54637">
    <property type="entry name" value="Thioesterase/thiol ester dehydrase-isomerase"/>
    <property type="match status" value="2"/>
</dbReference>
<evidence type="ECO:0000256" key="8">
    <source>
        <dbReference type="ARBA" id="ARBA00023239"/>
    </source>
</evidence>
<evidence type="ECO:0000256" key="13">
    <source>
        <dbReference type="ARBA" id="ARBA00048572"/>
    </source>
</evidence>
<evidence type="ECO:0000256" key="11">
    <source>
        <dbReference type="ARBA" id="ARBA00048462"/>
    </source>
</evidence>
<dbReference type="InterPro" id="IPR029069">
    <property type="entry name" value="HotDog_dom_sf"/>
</dbReference>
<evidence type="ECO:0000256" key="1">
    <source>
        <dbReference type="ARBA" id="ARBA00001055"/>
    </source>
</evidence>
<dbReference type="InterPro" id="IPR032088">
    <property type="entry name" value="SAT"/>
</dbReference>
<dbReference type="SUPFAM" id="SSF51412">
    <property type="entry name" value="Inosine monophosphate dehydrogenase (IMPDH)"/>
    <property type="match status" value="1"/>
</dbReference>
<keyword evidence="3 15" id="KW-0808">Transferase</keyword>
<dbReference type="InterPro" id="IPR050830">
    <property type="entry name" value="Fungal_FAS"/>
</dbReference>
<comment type="catalytic activity">
    <reaction evidence="1">
        <text>a (3R)-hydroxyacyl-[ACP] = a (2E)-enoyl-[ACP] + H2O</text>
        <dbReference type="Rhea" id="RHEA:13097"/>
        <dbReference type="Rhea" id="RHEA-COMP:9925"/>
        <dbReference type="Rhea" id="RHEA-COMP:9945"/>
        <dbReference type="ChEBI" id="CHEBI:15377"/>
        <dbReference type="ChEBI" id="CHEBI:78784"/>
        <dbReference type="ChEBI" id="CHEBI:78827"/>
        <dbReference type="EC" id="4.2.1.59"/>
    </reaction>
</comment>
<proteinExistence type="inferred from homology"/>
<dbReference type="EMBL" id="JAFFGZ010000004">
    <property type="protein sequence ID" value="KAK4646094.1"/>
    <property type="molecule type" value="Genomic_DNA"/>
</dbReference>
<dbReference type="InterPro" id="IPR013785">
    <property type="entry name" value="Aldolase_TIM"/>
</dbReference>
<dbReference type="Pfam" id="PF22235">
    <property type="entry name" value="FAS1_thioest_ins"/>
    <property type="match status" value="1"/>
</dbReference>
<evidence type="ECO:0000256" key="7">
    <source>
        <dbReference type="ARBA" id="ARBA00023027"/>
    </source>
</evidence>
<dbReference type="InterPro" id="IPR039569">
    <property type="entry name" value="FAS1-like_DH_region"/>
</dbReference>
<dbReference type="Gene3D" id="6.10.140.1400">
    <property type="match status" value="1"/>
</dbReference>
<comment type="similarity">
    <text evidence="2 15">Belongs to the fungal fatty acid synthetase subunit beta family.</text>
</comment>
<dbReference type="InterPro" id="IPR016452">
    <property type="entry name" value="Fas1/AflB-like"/>
</dbReference>
<evidence type="ECO:0000256" key="14">
    <source>
        <dbReference type="ARBA" id="ARBA00048835"/>
    </source>
</evidence>
<dbReference type="PRINTS" id="PR01483">
    <property type="entry name" value="FASYNTHASE"/>
</dbReference>
<name>A0ABR0FSI9_9PEZI</name>
<dbReference type="Gene3D" id="6.20.240.10">
    <property type="match status" value="1"/>
</dbReference>
<protein>
    <recommendedName>
        <fullName evidence="16">Malonyl-CoA:ACP transacylase (MAT) domain-containing protein</fullName>
    </recommendedName>
</protein>
<dbReference type="InterPro" id="IPR001227">
    <property type="entry name" value="Ac_transferase_dom_sf"/>
</dbReference>
<evidence type="ECO:0000256" key="10">
    <source>
        <dbReference type="ARBA" id="ARBA00048237"/>
    </source>
</evidence>
<dbReference type="SUPFAM" id="SSF52151">
    <property type="entry name" value="FabD/lysophospholipase-like"/>
    <property type="match status" value="2"/>
</dbReference>
<dbReference type="Proteomes" id="UP001322138">
    <property type="component" value="Unassembled WGS sequence"/>
</dbReference>
<evidence type="ECO:0000256" key="4">
    <source>
        <dbReference type="ARBA" id="ARBA00022801"/>
    </source>
</evidence>
<sequence length="1926" mass="213445">MTAILAHETDPSPEGAANSSALLKTAETGKARICAIFGGQGHNNLTALSDLRDLVERHGPNLRTLTENASSTLSQLSSQPHKSDFHKELGFHLQDWLDNSELAPSEDRLALSPISFPLNTLLSLAQYCITCQALGKRPGQLRDLLHAVTGHSQGLLAAVVVAKANSWSSFYQASDEALRISFWIGLESHYATPPCALPAAAIADCVEHEEGYPSAMLAVSGLSQDQLTLRLERTNRGLGNGNSVHIALVNSKEKFVLAGPPGSLRSLCVQLRQIKARDGLDQTRVLYCRRKPTIGVQFLPISSPYHSPYLIDVDASVRSHLLELALTRGDFAIPVYHTHTAQNLQESQSDDLLRTIIRTITVDTVDWVQVTHTLSSTGTTHVLDFGPGQIGSLINEQSEGTGLRVIQVSDRSVSGGPSGRDELLSLTLPWAPLSWKDQFAPSLVVDEDGVTRLETRMTKLFGAPPVMVAGMTPTTVAWDFVATVINSGYHIELAGGGYRDEQGFEHALRTLAAAISPQRGITCNLLYANPKTISWQISVLRNLAGDGVAINGITIGAGIPSAEVVKEYIESIPGLRHISFKPGSVGAIKEVIAISQQYPEFCIGLQWTGGRAGGHHSWEDFHQPLLTMYGQIRRSPNIVLIVGSGLGCGNDTLPLLTGEWAHKFGHPPMPVDGVLLGSRMMVAKEAHTSPQAKELIIRARGVEDDEWHKSFDKPTGGVITVESEMGQPIHVLATRGMMLWKEFDQSIFSIKDKTKRLEYLRHHKDEIADRLNQDYFRPWFAVDCSGKSIELGDMTYSSVLRRLCQLMYVHHQDRWIDESYRVLVQEFILLAHERFGHDSDVGSTDSRPDDIVQLFEQTLGTGASETLYPEDVSLLLALFRRRGQKPVPFIPVLDEHFITWFKKDSLWQSEDIDAVVGQEAERVCVIQGPVAVRHCTVLDESAKDILDSICQAHVWMMLERGYKPTPMSLVTKTTAPMTPNLPVIAGVLSTTHGVTYRVELTKDFKILETERLIKHIVNVAGSWAEKCLEDDWIFRGTSRCQNPIKTAFLPVARDTIEMRRATEDSCFNEIVLSPGSSTANNPRTSLKITHNRIGDIVVTLILSPSAATKRVTEVKFPLKVHQGLKGCRLYENASTHTATVKSLYHRLWIHDVFPGPPQVAGLSSEFTGNEMILCEQSIYDYINVIRRSSGAQLRSWNPSGLLIPLDYCIVVAWTALTKPLLIPGLNCNLLRLLHRSISFRYAPSARPLQVGDTVQAFSRITAVVTTATGKLVKISADIRRQGERVVTIETEFFLRGEQGGAEEQFTSVREPEAVVHVDSPVKNALLISRKWLIFDEQPPDLIGQRLRFKLTTHTIHDNENGNALLQVSGVVTLAEPSDTSAPIQLGRVYFEQDSCLGNPVMDFLRRHGSPLTARQQLENPGWTGVPPILVHAPAESAPYAAVSHDTNPIHVCPLFARYAGLHGTVVHGMHTSAIVRRAVEWAIGDTDRTRFKGWQASFEAMVRPKDRLRVEIQHVAVEDGRMILNIQTFNDETGERVLAAEADVEQPGTAYVFCGQGGQEKGMGMSLYATRPEAKALWDRAEDHLRMHYGFSLRHIVQDNPKTLTVYFGGSRGRHIRNMYLGMTRRVLTAGGDSREEPILRGLTIRSKSYTFSHSTGLLMSTQFAQPALVVMEMAEYVHLRTRGVVQTGARFAGHSLGEYAALGACTSFMQFESLLSLIYYRGLKMQNALPREAGDRTDYSMVAVDPSRISPVFGEDHLQALVQVIAEETGLLLETVNYNIRSQQYVCAGHFQPLWILGKACDDLSTKPEPERLDITTLRGLVRGLIPRAQLFSSSDALRRGKATIPLTGIDIPFHSRALRPQIDDYRDYLSQSIHVADIRPEELVGRWIPNVVGRPFSVEREYIEMVQRVTGSGVLLRLLKQMKE</sequence>
<feature type="domain" description="Malonyl-CoA:ACP transacylase (MAT)" evidence="16">
    <location>
        <begin position="1552"/>
        <end position="1897"/>
    </location>
</feature>
<dbReference type="Pfam" id="PF08354">
    <property type="entry name" value="Fas1-AflB-like_hel"/>
    <property type="match status" value="1"/>
</dbReference>
<dbReference type="Gene3D" id="3.30.70.2430">
    <property type="match status" value="1"/>
</dbReference>
<dbReference type="InterPro" id="IPR002539">
    <property type="entry name" value="MaoC-like_dom"/>
</dbReference>
<dbReference type="Gene3D" id="6.10.60.10">
    <property type="match status" value="1"/>
</dbReference>
<evidence type="ECO:0000256" key="3">
    <source>
        <dbReference type="ARBA" id="ARBA00022679"/>
    </source>
</evidence>
<dbReference type="InterPro" id="IPR016036">
    <property type="entry name" value="Malonyl_transacylase_ACP-bd"/>
</dbReference>
<evidence type="ECO:0000256" key="9">
    <source>
        <dbReference type="ARBA" id="ARBA00023268"/>
    </source>
</evidence>
<keyword evidence="9" id="KW-0511">Multifunctional enzyme</keyword>
<evidence type="ECO:0000259" key="16">
    <source>
        <dbReference type="SMART" id="SM00827"/>
    </source>
</evidence>
<comment type="catalytic activity">
    <reaction evidence="13">
        <text>a 2,3-saturated acyl-[ACP] + NAD(+) = a (2E)-enoyl-[ACP] + NADH + H(+)</text>
        <dbReference type="Rhea" id="RHEA:10240"/>
        <dbReference type="Rhea" id="RHEA-COMP:9925"/>
        <dbReference type="Rhea" id="RHEA-COMP:9926"/>
        <dbReference type="ChEBI" id="CHEBI:15378"/>
        <dbReference type="ChEBI" id="CHEBI:57540"/>
        <dbReference type="ChEBI" id="CHEBI:57945"/>
        <dbReference type="ChEBI" id="CHEBI:78784"/>
        <dbReference type="ChEBI" id="CHEBI:78785"/>
        <dbReference type="EC" id="1.3.1.9"/>
    </reaction>
</comment>
<dbReference type="InterPro" id="IPR014043">
    <property type="entry name" value="Acyl_transferase_dom"/>
</dbReference>
<keyword evidence="8" id="KW-0456">Lyase</keyword>
<comment type="catalytic activity">
    <reaction evidence="14">
        <text>holo-[ACP] + acetyl-CoA = acetyl-[ACP] + CoA</text>
        <dbReference type="Rhea" id="RHEA:41788"/>
        <dbReference type="Rhea" id="RHEA-COMP:9621"/>
        <dbReference type="Rhea" id="RHEA-COMP:9685"/>
        <dbReference type="ChEBI" id="CHEBI:57287"/>
        <dbReference type="ChEBI" id="CHEBI:57288"/>
        <dbReference type="ChEBI" id="CHEBI:64479"/>
        <dbReference type="ChEBI" id="CHEBI:78446"/>
        <dbReference type="EC" id="2.3.1.38"/>
    </reaction>
</comment>
<dbReference type="RefSeq" id="XP_062735070.1">
    <property type="nucleotide sequence ID" value="XM_062876474.1"/>
</dbReference>
<gene>
    <name evidence="17" type="ORF">QC761_207300</name>
</gene>
<dbReference type="InterPro" id="IPR013565">
    <property type="entry name" value="Fas1/AflB-like_central"/>
</dbReference>
<keyword evidence="4 15" id="KW-0378">Hydrolase</keyword>
<dbReference type="Pfam" id="PF17951">
    <property type="entry name" value="FAS_meander"/>
    <property type="match status" value="1"/>
</dbReference>
<dbReference type="SUPFAM" id="SSF55048">
    <property type="entry name" value="Probable ACP-binding domain of malonyl-CoA ACP transacylase"/>
    <property type="match status" value="1"/>
</dbReference>
<dbReference type="InterPro" id="IPR016035">
    <property type="entry name" value="Acyl_Trfase/lysoPLipase"/>
</dbReference>
<accession>A0ABR0FSI9</accession>
<evidence type="ECO:0000256" key="6">
    <source>
        <dbReference type="ARBA" id="ARBA00023002"/>
    </source>
</evidence>
<dbReference type="Pfam" id="PF13452">
    <property type="entry name" value="FAS1_DH_region"/>
    <property type="match status" value="1"/>
</dbReference>
<dbReference type="Gene3D" id="3.10.129.10">
    <property type="entry name" value="Hotdog Thioesterase"/>
    <property type="match status" value="1"/>
</dbReference>
<dbReference type="PANTHER" id="PTHR10982:SF21">
    <property type="entry name" value="FATTY ACID SYNTHASE SUBUNIT BETA"/>
    <property type="match status" value="1"/>
</dbReference>
<dbReference type="Gene3D" id="3.40.366.10">
    <property type="entry name" value="Malonyl-Coenzyme A Acyl Carrier Protein, domain 2"/>
    <property type="match status" value="3"/>
</dbReference>
<evidence type="ECO:0000256" key="5">
    <source>
        <dbReference type="ARBA" id="ARBA00022857"/>
    </source>
</evidence>
<comment type="caution">
    <text evidence="17">The sequence shown here is derived from an EMBL/GenBank/DDBJ whole genome shotgun (WGS) entry which is preliminary data.</text>
</comment>
<dbReference type="Gene3D" id="3.20.20.70">
    <property type="entry name" value="Aldolase class I"/>
    <property type="match status" value="1"/>
</dbReference>
<keyword evidence="7 15" id="KW-0520">NAD</keyword>
<dbReference type="Pfam" id="PF00698">
    <property type="entry name" value="Acyl_transf_1"/>
    <property type="match status" value="1"/>
</dbReference>
<reference evidence="17 18" key="1">
    <citation type="journal article" date="2023" name="bioRxiv">
        <title>High-quality genome assemblies of four members of thePodospora anserinaspecies complex.</title>
        <authorList>
            <person name="Ament-Velasquez S.L."/>
            <person name="Vogan A.A."/>
            <person name="Wallerman O."/>
            <person name="Hartmann F."/>
            <person name="Gautier V."/>
            <person name="Silar P."/>
            <person name="Giraud T."/>
            <person name="Johannesson H."/>
        </authorList>
    </citation>
    <scope>NUCLEOTIDE SEQUENCE [LARGE SCALE GENOMIC DNA]</scope>
    <source>
        <strain evidence="17 18">CBS 112042</strain>
    </source>
</reference>
<dbReference type="SMART" id="SM00827">
    <property type="entry name" value="PKS_AT"/>
    <property type="match status" value="1"/>
</dbReference>
<keyword evidence="6 15" id="KW-0560">Oxidoreductase</keyword>
<evidence type="ECO:0000256" key="12">
    <source>
        <dbReference type="ARBA" id="ARBA00048536"/>
    </source>
</evidence>
<dbReference type="GeneID" id="87895956"/>
<dbReference type="InterPro" id="IPR040883">
    <property type="entry name" value="FAS_meander"/>
</dbReference>
<keyword evidence="18" id="KW-1185">Reference proteome</keyword>
<dbReference type="Gene3D" id="1.20.930.70">
    <property type="match status" value="1"/>
</dbReference>
<dbReference type="PIRSF" id="PIRSF005562">
    <property type="entry name" value="FAS_yeast_beta"/>
    <property type="match status" value="1"/>
</dbReference>
<evidence type="ECO:0000313" key="17">
    <source>
        <dbReference type="EMBL" id="KAK4646094.1"/>
    </source>
</evidence>
<dbReference type="PANTHER" id="PTHR10982">
    <property type="entry name" value="MALONYL COA-ACYL CARRIER PROTEIN TRANSACYLASE"/>
    <property type="match status" value="1"/>
</dbReference>
<evidence type="ECO:0000313" key="18">
    <source>
        <dbReference type="Proteomes" id="UP001322138"/>
    </source>
</evidence>
<dbReference type="InterPro" id="IPR003965">
    <property type="entry name" value="Fatty_acid_synthase"/>
</dbReference>
<keyword evidence="5 15" id="KW-0521">NADP</keyword>
<organism evidence="17 18">
    <name type="scientific">Podospora bellae-mahoneyi</name>
    <dbReference type="NCBI Taxonomy" id="2093777"/>
    <lineage>
        <taxon>Eukaryota</taxon>
        <taxon>Fungi</taxon>
        <taxon>Dikarya</taxon>
        <taxon>Ascomycota</taxon>
        <taxon>Pezizomycotina</taxon>
        <taxon>Sordariomycetes</taxon>
        <taxon>Sordariomycetidae</taxon>
        <taxon>Sordariales</taxon>
        <taxon>Podosporaceae</taxon>
        <taxon>Podospora</taxon>
    </lineage>
</organism>
<comment type="catalytic activity">
    <reaction evidence="11">
        <text>holo-[ACP] + malonyl-CoA = malonyl-[ACP] + CoA</text>
        <dbReference type="Rhea" id="RHEA:41792"/>
        <dbReference type="Rhea" id="RHEA-COMP:9623"/>
        <dbReference type="Rhea" id="RHEA-COMP:9685"/>
        <dbReference type="ChEBI" id="CHEBI:57287"/>
        <dbReference type="ChEBI" id="CHEBI:57384"/>
        <dbReference type="ChEBI" id="CHEBI:64479"/>
        <dbReference type="ChEBI" id="CHEBI:78449"/>
        <dbReference type="EC" id="2.3.1.39"/>
    </reaction>
</comment>
<comment type="catalytic activity">
    <reaction evidence="12">
        <text>(9Z)-octadecenoyl-[ACP] + H2O = (9Z)-octadecenoate + holo-[ACP] + H(+)</text>
        <dbReference type="Rhea" id="RHEA:15057"/>
        <dbReference type="Rhea" id="RHEA-COMP:9685"/>
        <dbReference type="Rhea" id="RHEA-COMP:9924"/>
        <dbReference type="ChEBI" id="CHEBI:15377"/>
        <dbReference type="ChEBI" id="CHEBI:15378"/>
        <dbReference type="ChEBI" id="CHEBI:30823"/>
        <dbReference type="ChEBI" id="CHEBI:64479"/>
        <dbReference type="ChEBI" id="CHEBI:78783"/>
        <dbReference type="EC" id="3.1.2.14"/>
    </reaction>
</comment>
<evidence type="ECO:0000256" key="2">
    <source>
        <dbReference type="ARBA" id="ARBA00010009"/>
    </source>
</evidence>